<proteinExistence type="predicted"/>
<reference evidence="4" key="2">
    <citation type="journal article" date="2007" name="PLoS Biol.">
        <title>Survey sequencing and comparative analysis of the elephant shark (Callorhinchus milii) genome.</title>
        <authorList>
            <person name="Venkatesh B."/>
            <person name="Kirkness E.F."/>
            <person name="Loh Y.H."/>
            <person name="Halpern A.L."/>
            <person name="Lee A.P."/>
            <person name="Johnson J."/>
            <person name="Dandona N."/>
            <person name="Viswanathan L.D."/>
            <person name="Tay A."/>
            <person name="Venter J.C."/>
            <person name="Strausberg R.L."/>
            <person name="Brenner S."/>
        </authorList>
    </citation>
    <scope>NUCLEOTIDE SEQUENCE [LARGE SCALE GENOMIC DNA]</scope>
</reference>
<feature type="domain" description="CH-like" evidence="2">
    <location>
        <begin position="132"/>
        <end position="224"/>
    </location>
</feature>
<gene>
    <name evidence="3" type="primary">spata4</name>
</gene>
<dbReference type="OMA" id="CIYYPWD"/>
<name>A0A4W3GNF8_CALMI</name>
<dbReference type="InParanoid" id="A0A4W3GNF8"/>
<reference evidence="3" key="4">
    <citation type="submission" date="2025-08" db="UniProtKB">
        <authorList>
            <consortium name="Ensembl"/>
        </authorList>
    </citation>
    <scope>IDENTIFICATION</scope>
</reference>
<evidence type="ECO:0000259" key="2">
    <source>
        <dbReference type="Pfam" id="PF06294"/>
    </source>
</evidence>
<dbReference type="AlphaFoldDB" id="A0A4W3GNF8"/>
<reference evidence="4" key="3">
    <citation type="journal article" date="2014" name="Nature">
        <title>Elephant shark genome provides unique insights into gnathostome evolution.</title>
        <authorList>
            <consortium name="International Elephant Shark Genome Sequencing Consortium"/>
            <person name="Venkatesh B."/>
            <person name="Lee A.P."/>
            <person name="Ravi V."/>
            <person name="Maurya A.K."/>
            <person name="Lian M.M."/>
            <person name="Swann J.B."/>
            <person name="Ohta Y."/>
            <person name="Flajnik M.F."/>
            <person name="Sutoh Y."/>
            <person name="Kasahara M."/>
            <person name="Hoon S."/>
            <person name="Gangu V."/>
            <person name="Roy S.W."/>
            <person name="Irimia M."/>
            <person name="Korzh V."/>
            <person name="Kondrychyn I."/>
            <person name="Lim Z.W."/>
            <person name="Tay B.H."/>
            <person name="Tohari S."/>
            <person name="Kong K.W."/>
            <person name="Ho S."/>
            <person name="Lorente-Galdos B."/>
            <person name="Quilez J."/>
            <person name="Marques-Bonet T."/>
            <person name="Raney B.J."/>
            <person name="Ingham P.W."/>
            <person name="Tay A."/>
            <person name="Hillier L.W."/>
            <person name="Minx P."/>
            <person name="Boehm T."/>
            <person name="Wilson R.K."/>
            <person name="Brenner S."/>
            <person name="Warren W.C."/>
        </authorList>
    </citation>
    <scope>NUCLEOTIDE SEQUENCE [LARGE SCALE GENOMIC DNA]</scope>
</reference>
<feature type="region of interest" description="Disordered" evidence="1">
    <location>
        <begin position="1"/>
        <end position="24"/>
    </location>
</feature>
<keyword evidence="4" id="KW-1185">Reference proteome</keyword>
<evidence type="ECO:0000313" key="3">
    <source>
        <dbReference type="Ensembl" id="ENSCMIP00000005443.1"/>
    </source>
</evidence>
<reference evidence="4" key="1">
    <citation type="journal article" date="2006" name="Science">
        <title>Ancient noncoding elements conserved in the human genome.</title>
        <authorList>
            <person name="Venkatesh B."/>
            <person name="Kirkness E.F."/>
            <person name="Loh Y.H."/>
            <person name="Halpern A.L."/>
            <person name="Lee A.P."/>
            <person name="Johnson J."/>
            <person name="Dandona N."/>
            <person name="Viswanathan L.D."/>
            <person name="Tay A."/>
            <person name="Venter J.C."/>
            <person name="Strausberg R.L."/>
            <person name="Brenner S."/>
        </authorList>
    </citation>
    <scope>NUCLEOTIDE SEQUENCE [LARGE SCALE GENOMIC DNA]</scope>
</reference>
<dbReference type="PANTHER" id="PTHR12509:SF8">
    <property type="entry name" value="SPERMATOGENESIS-ASSOCIATED PROTEIN 4"/>
    <property type="match status" value="1"/>
</dbReference>
<sequence length="383" mass="43128">MSTLFTEAAAEVATTGDEVSAPGAPPPLTTVGVEEPISAPVPAWARATAAQATTPWVSVQPLAYSLSSSRQSMRSYSESVPRGVKTEKLTFTHQAGQCCRPVHSEYADHSTVTHQGIYYPPLQSKTGIAREVYKWLQSLDLSVEYTNIRRDFSNGFLVAEIFSRYFTDASTRLVTNGVSLTRKMNNWYHLENFFKRRNLSLPRNLINGTVHRWPGAAESLIQYIHNMLTNRKAKLIMDDETDFMDSSYQNKLPAVARSTAAHAIRSNYRSSEMALEPDTFKIKQKTLGIINVHMQHRQTDKMSKSKRFHKKPTLGEQAVRLALPAHRYEDMSAKKTEKSGTIPRTELHTSDIRSKINVQFKEVSVKQIVRHSIPSVQLSTALF</sequence>
<dbReference type="Proteomes" id="UP000314986">
    <property type="component" value="Unassembled WGS sequence"/>
</dbReference>
<dbReference type="InterPro" id="IPR052111">
    <property type="entry name" value="Spermatogenesis_Ciliary_MAP"/>
</dbReference>
<organism evidence="3 4">
    <name type="scientific">Callorhinchus milii</name>
    <name type="common">Ghost shark</name>
    <dbReference type="NCBI Taxonomy" id="7868"/>
    <lineage>
        <taxon>Eukaryota</taxon>
        <taxon>Metazoa</taxon>
        <taxon>Chordata</taxon>
        <taxon>Craniata</taxon>
        <taxon>Vertebrata</taxon>
        <taxon>Chondrichthyes</taxon>
        <taxon>Holocephali</taxon>
        <taxon>Chimaeriformes</taxon>
        <taxon>Callorhinchidae</taxon>
        <taxon>Callorhinchus</taxon>
    </lineage>
</organism>
<dbReference type="PANTHER" id="PTHR12509">
    <property type="entry name" value="SPERMATOGENESIS-ASSOCIATED 4-RELATED"/>
    <property type="match status" value="1"/>
</dbReference>
<evidence type="ECO:0000313" key="4">
    <source>
        <dbReference type="Proteomes" id="UP000314986"/>
    </source>
</evidence>
<accession>A0A4W3GNF8</accession>
<dbReference type="GeneTree" id="ENSGT00910000144159"/>
<dbReference type="InterPro" id="IPR010441">
    <property type="entry name" value="CH_2"/>
</dbReference>
<evidence type="ECO:0000256" key="1">
    <source>
        <dbReference type="SAM" id="MobiDB-lite"/>
    </source>
</evidence>
<reference evidence="3" key="5">
    <citation type="submission" date="2025-09" db="UniProtKB">
        <authorList>
            <consortium name="Ensembl"/>
        </authorList>
    </citation>
    <scope>IDENTIFICATION</scope>
</reference>
<dbReference type="Pfam" id="PF06294">
    <property type="entry name" value="CH_2"/>
    <property type="match status" value="1"/>
</dbReference>
<dbReference type="Ensembl" id="ENSCMIT00000005631.1">
    <property type="protein sequence ID" value="ENSCMIP00000005443.1"/>
    <property type="gene ID" value="ENSCMIG00000003160.1"/>
</dbReference>
<dbReference type="GO" id="GO:0008017">
    <property type="term" value="F:microtubule binding"/>
    <property type="evidence" value="ECO:0007669"/>
    <property type="project" value="TreeGrafter"/>
</dbReference>
<protein>
    <recommendedName>
        <fullName evidence="2">CH-like domain-containing protein</fullName>
    </recommendedName>
</protein>
<dbReference type="GO" id="GO:0051493">
    <property type="term" value="P:regulation of cytoskeleton organization"/>
    <property type="evidence" value="ECO:0007669"/>
    <property type="project" value="TreeGrafter"/>
</dbReference>
<dbReference type="Gene3D" id="1.10.418.10">
    <property type="entry name" value="Calponin-like domain"/>
    <property type="match status" value="1"/>
</dbReference>
<dbReference type="InterPro" id="IPR036872">
    <property type="entry name" value="CH_dom_sf"/>
</dbReference>
<dbReference type="GO" id="GO:0005930">
    <property type="term" value="C:axoneme"/>
    <property type="evidence" value="ECO:0007669"/>
    <property type="project" value="TreeGrafter"/>
</dbReference>
<dbReference type="STRING" id="7868.ENSCMIP00000005443"/>